<sequence length="41" mass="4693">MALRLSDFVFGSDACKKDSQCFCCSCDPVRTHMREIFSLLM</sequence>
<dbReference type="EMBL" id="CM007649">
    <property type="protein sequence ID" value="ONM40182.1"/>
    <property type="molecule type" value="Genomic_DNA"/>
</dbReference>
<protein>
    <submittedName>
        <fullName evidence="3">Uncharacterized protein</fullName>
    </submittedName>
</protein>
<name>A0A1D6DRE6_MAIZE</name>
<dbReference type="AlphaFoldDB" id="A0A1D6DRE6"/>
<organism evidence="3">
    <name type="scientific">Zea mays</name>
    <name type="common">Maize</name>
    <dbReference type="NCBI Taxonomy" id="4577"/>
    <lineage>
        <taxon>Eukaryota</taxon>
        <taxon>Viridiplantae</taxon>
        <taxon>Streptophyta</taxon>
        <taxon>Embryophyta</taxon>
        <taxon>Tracheophyta</taxon>
        <taxon>Spermatophyta</taxon>
        <taxon>Magnoliopsida</taxon>
        <taxon>Liliopsida</taxon>
        <taxon>Poales</taxon>
        <taxon>Poaceae</taxon>
        <taxon>PACMAD clade</taxon>
        <taxon>Panicoideae</taxon>
        <taxon>Andropogonodae</taxon>
        <taxon>Andropogoneae</taxon>
        <taxon>Tripsacinae</taxon>
        <taxon>Zea</taxon>
    </lineage>
</organism>
<reference evidence="3" key="1">
    <citation type="submission" date="2015-12" db="EMBL/GenBank/DDBJ databases">
        <title>Update maize B73 reference genome by single molecule sequencing technologies.</title>
        <authorList>
            <consortium name="Maize Genome Sequencing Project"/>
            <person name="Ware D."/>
        </authorList>
    </citation>
    <scope>NUCLEOTIDE SEQUENCE [LARGE SCALE GENOMIC DNA]</scope>
    <source>
        <tissue evidence="3">Seedling</tissue>
    </source>
</reference>
<evidence type="ECO:0000313" key="1">
    <source>
        <dbReference type="EMBL" id="ONM18146.1"/>
    </source>
</evidence>
<gene>
    <name evidence="1" type="ORF">ZEAMMB73_Zm00001d004008</name>
    <name evidence="3" type="ORF">ZEAMMB73_Zm00001d021713</name>
    <name evidence="2" type="ORF">ZEAMMB73_Zm00001d044186</name>
</gene>
<feature type="non-terminal residue" evidence="3">
    <location>
        <position position="41"/>
    </location>
</feature>
<accession>A0A1D6DRE6</accession>
<dbReference type="EMBL" id="CM007650">
    <property type="protein sequence ID" value="ONM58089.1"/>
    <property type="molecule type" value="Genomic_DNA"/>
</dbReference>
<evidence type="ECO:0000313" key="3">
    <source>
        <dbReference type="EMBL" id="ONM58089.1"/>
    </source>
</evidence>
<evidence type="ECO:0000313" key="2">
    <source>
        <dbReference type="EMBL" id="ONM40182.1"/>
    </source>
</evidence>
<proteinExistence type="predicted"/>
<dbReference type="EMBL" id="CM007648">
    <property type="protein sequence ID" value="ONM18146.1"/>
    <property type="molecule type" value="Genomic_DNA"/>
</dbReference>